<evidence type="ECO:0000313" key="1">
    <source>
        <dbReference type="EnsemblPlants" id="KQL15007"/>
    </source>
</evidence>
<dbReference type="EMBL" id="AGNK02001632">
    <property type="status" value="NOT_ANNOTATED_CDS"/>
    <property type="molecule type" value="Genomic_DNA"/>
</dbReference>
<reference evidence="2" key="1">
    <citation type="journal article" date="2012" name="Nat. Biotechnol.">
        <title>Reference genome sequence of the model plant Setaria.</title>
        <authorList>
            <person name="Bennetzen J.L."/>
            <person name="Schmutz J."/>
            <person name="Wang H."/>
            <person name="Percifield R."/>
            <person name="Hawkins J."/>
            <person name="Pontaroli A.C."/>
            <person name="Estep M."/>
            <person name="Feng L."/>
            <person name="Vaughn J.N."/>
            <person name="Grimwood J."/>
            <person name="Jenkins J."/>
            <person name="Barry K."/>
            <person name="Lindquist E."/>
            <person name="Hellsten U."/>
            <person name="Deshpande S."/>
            <person name="Wang X."/>
            <person name="Wu X."/>
            <person name="Mitros T."/>
            <person name="Triplett J."/>
            <person name="Yang X."/>
            <person name="Ye C.Y."/>
            <person name="Mauro-Herrera M."/>
            <person name="Wang L."/>
            <person name="Li P."/>
            <person name="Sharma M."/>
            <person name="Sharma R."/>
            <person name="Ronald P.C."/>
            <person name="Panaud O."/>
            <person name="Kellogg E.A."/>
            <person name="Brutnell T.P."/>
            <person name="Doust A.N."/>
            <person name="Tuskan G.A."/>
            <person name="Rokhsar D."/>
            <person name="Devos K.M."/>
        </authorList>
    </citation>
    <scope>NUCLEOTIDE SEQUENCE [LARGE SCALE GENOMIC DNA]</scope>
    <source>
        <strain evidence="2">cv. Yugu1</strain>
    </source>
</reference>
<organism evidence="1 2">
    <name type="scientific">Setaria italica</name>
    <name type="common">Foxtail millet</name>
    <name type="synonym">Panicum italicum</name>
    <dbReference type="NCBI Taxonomy" id="4555"/>
    <lineage>
        <taxon>Eukaryota</taxon>
        <taxon>Viridiplantae</taxon>
        <taxon>Streptophyta</taxon>
        <taxon>Embryophyta</taxon>
        <taxon>Tracheophyta</taxon>
        <taxon>Spermatophyta</taxon>
        <taxon>Magnoliopsida</taxon>
        <taxon>Liliopsida</taxon>
        <taxon>Poales</taxon>
        <taxon>Poaceae</taxon>
        <taxon>PACMAD clade</taxon>
        <taxon>Panicoideae</taxon>
        <taxon>Panicodae</taxon>
        <taxon>Paniceae</taxon>
        <taxon>Cenchrinae</taxon>
        <taxon>Setaria</taxon>
    </lineage>
</organism>
<dbReference type="Proteomes" id="UP000004995">
    <property type="component" value="Unassembled WGS sequence"/>
</dbReference>
<dbReference type="HOGENOM" id="CLU_2188534_0_0_1"/>
<dbReference type="Gramene" id="KQL15007">
    <property type="protein sequence ID" value="KQL15007"/>
    <property type="gene ID" value="SETIT_023712mg"/>
</dbReference>
<dbReference type="EnsemblPlants" id="KQL15007">
    <property type="protein sequence ID" value="KQL15007"/>
    <property type="gene ID" value="SETIT_023712mg"/>
</dbReference>
<proteinExistence type="predicted"/>
<protein>
    <submittedName>
        <fullName evidence="1">Uncharacterized protein</fullName>
    </submittedName>
</protein>
<accession>K3ZAZ1</accession>
<name>K3ZAZ1_SETIT</name>
<evidence type="ECO:0000313" key="2">
    <source>
        <dbReference type="Proteomes" id="UP000004995"/>
    </source>
</evidence>
<sequence>MNYAMDNQIQLQTPRWYCAIRANSSCPDVTRKEYLVIHSVLSFTTHLGYLPFAQVQSLRPISVPNTEDLVQRSLFRRCSPDVPHHLQHSANRTMIQISWIRNLLQAANG</sequence>
<dbReference type="InParanoid" id="K3ZAZ1"/>
<reference evidence="1" key="2">
    <citation type="submission" date="2018-08" db="UniProtKB">
        <authorList>
            <consortium name="EnsemblPlants"/>
        </authorList>
    </citation>
    <scope>IDENTIFICATION</scope>
    <source>
        <strain evidence="1">Yugu1</strain>
    </source>
</reference>
<keyword evidence="2" id="KW-1185">Reference proteome</keyword>
<dbReference type="AlphaFoldDB" id="K3ZAZ1"/>